<protein>
    <submittedName>
        <fullName evidence="6">Tyrosine-type recombinase/integrase</fullName>
    </submittedName>
</protein>
<dbReference type="InterPro" id="IPR002514">
    <property type="entry name" value="Transposase_8"/>
</dbReference>
<evidence type="ECO:0000256" key="1">
    <source>
        <dbReference type="ARBA" id="ARBA00008857"/>
    </source>
</evidence>
<dbReference type="InterPro" id="IPR011010">
    <property type="entry name" value="DNA_brk_join_enz"/>
</dbReference>
<evidence type="ECO:0000313" key="7">
    <source>
        <dbReference type="Proteomes" id="UP001302652"/>
    </source>
</evidence>
<dbReference type="InterPro" id="IPR010921">
    <property type="entry name" value="Trp_repressor/repl_initiator"/>
</dbReference>
<dbReference type="InterPro" id="IPR002104">
    <property type="entry name" value="Integrase_catalytic"/>
</dbReference>
<proteinExistence type="inferred from homology"/>
<keyword evidence="3" id="KW-0238">DNA-binding</keyword>
<feature type="domain" description="Tyr recombinase" evidence="5">
    <location>
        <begin position="73"/>
        <end position="269"/>
    </location>
</feature>
<accession>A0ABZ0EAZ9</accession>
<dbReference type="SUPFAM" id="SSF56349">
    <property type="entry name" value="DNA breaking-rejoining enzymes"/>
    <property type="match status" value="1"/>
</dbReference>
<comment type="similarity">
    <text evidence="1">Belongs to the 'phage' integrase family.</text>
</comment>
<organism evidence="6 7">
    <name type="scientific">Paraburkholderia kirstenboschensis</name>
    <dbReference type="NCBI Taxonomy" id="1245436"/>
    <lineage>
        <taxon>Bacteria</taxon>
        <taxon>Pseudomonadati</taxon>
        <taxon>Pseudomonadota</taxon>
        <taxon>Betaproteobacteria</taxon>
        <taxon>Burkholderiales</taxon>
        <taxon>Burkholderiaceae</taxon>
        <taxon>Paraburkholderia</taxon>
    </lineage>
</organism>
<dbReference type="Pfam" id="PF00589">
    <property type="entry name" value="Phage_integrase"/>
    <property type="match status" value="1"/>
</dbReference>
<dbReference type="PANTHER" id="PTHR30349:SF41">
    <property type="entry name" value="INTEGRASE_RECOMBINASE PROTEIN MJ0367-RELATED"/>
    <property type="match status" value="1"/>
</dbReference>
<dbReference type="RefSeq" id="WP_317015305.1">
    <property type="nucleotide sequence ID" value="NZ_CP136511.1"/>
</dbReference>
<sequence>MDTVPQTVELPAKRQNRRYPLEWKRSVVEQTFEPGASVARVARDNSINANQVWARRKLYAQGLLIEDAQTETMLPVVVDVQPDRPAARVPEATNAPAPRQAAKGSTLFALLAATGLRISEALALTIDDFTDDGLLIRATKFSKNRLVPLHETTDLALRAYLARRARVGACDSNFFVSANGHRLCYDTVMSVFLKLVRSSGLREGPGKPGPRIHDLRHTFAVRSLEQCTGDPRSIARHVLALSTYLGHAHVADTYWYLQATPILTAQIAAAGEEARRSHAIPQKRTDETLVDYLTMPRSSPSWMHRI</sequence>
<evidence type="ECO:0000256" key="4">
    <source>
        <dbReference type="ARBA" id="ARBA00023172"/>
    </source>
</evidence>
<evidence type="ECO:0000259" key="5">
    <source>
        <dbReference type="PROSITE" id="PS51898"/>
    </source>
</evidence>
<keyword evidence="7" id="KW-1185">Reference proteome</keyword>
<dbReference type="PROSITE" id="PS51898">
    <property type="entry name" value="TYR_RECOMBINASE"/>
    <property type="match status" value="1"/>
</dbReference>
<dbReference type="Proteomes" id="UP001302652">
    <property type="component" value="Chromosome 3"/>
</dbReference>
<keyword evidence="2" id="KW-0229">DNA integration</keyword>
<gene>
    <name evidence="6" type="ORF">RW095_06825</name>
</gene>
<dbReference type="Pfam" id="PF01527">
    <property type="entry name" value="HTH_Tnp_1"/>
    <property type="match status" value="1"/>
</dbReference>
<dbReference type="PANTHER" id="PTHR30349">
    <property type="entry name" value="PHAGE INTEGRASE-RELATED"/>
    <property type="match status" value="1"/>
</dbReference>
<dbReference type="SUPFAM" id="SSF48295">
    <property type="entry name" value="TrpR-like"/>
    <property type="match status" value="1"/>
</dbReference>
<dbReference type="EMBL" id="CP136511">
    <property type="protein sequence ID" value="WOD13685.1"/>
    <property type="molecule type" value="Genomic_DNA"/>
</dbReference>
<evidence type="ECO:0000256" key="3">
    <source>
        <dbReference type="ARBA" id="ARBA00023125"/>
    </source>
</evidence>
<name>A0ABZ0EAZ9_9BURK</name>
<dbReference type="InterPro" id="IPR050090">
    <property type="entry name" value="Tyrosine_recombinase_XerCD"/>
</dbReference>
<evidence type="ECO:0000313" key="6">
    <source>
        <dbReference type="EMBL" id="WOD13685.1"/>
    </source>
</evidence>
<keyword evidence="4" id="KW-0233">DNA recombination</keyword>
<evidence type="ECO:0000256" key="2">
    <source>
        <dbReference type="ARBA" id="ARBA00022908"/>
    </source>
</evidence>
<dbReference type="Gene3D" id="1.10.443.10">
    <property type="entry name" value="Intergrase catalytic core"/>
    <property type="match status" value="1"/>
</dbReference>
<dbReference type="InterPro" id="IPR013762">
    <property type="entry name" value="Integrase-like_cat_sf"/>
</dbReference>
<reference evidence="6 7" key="1">
    <citation type="submission" date="2023-10" db="EMBL/GenBank/DDBJ databases">
        <title>Surface-active antibiotics is a multifunctional adaptation for post-fire microbes.</title>
        <authorList>
            <person name="Liu M.D."/>
            <person name="Du Y."/>
            <person name="Koupaei S.K."/>
            <person name="Kim N.R."/>
            <person name="Zhang W."/>
            <person name="Traxler M.F."/>
        </authorList>
    </citation>
    <scope>NUCLEOTIDE SEQUENCE [LARGE SCALE GENOMIC DNA]</scope>
    <source>
        <strain evidence="6 7">F3</strain>
    </source>
</reference>